<proteinExistence type="predicted"/>
<gene>
    <name evidence="3" type="ORF">SAMN02745724_03878</name>
</gene>
<accession>A0A1I1QPE9</accession>
<name>A0A1I1QPE9_9GAMM</name>
<dbReference type="GO" id="GO:0016853">
    <property type="term" value="F:isomerase activity"/>
    <property type="evidence" value="ECO:0007669"/>
    <property type="project" value="UniProtKB-KW"/>
</dbReference>
<reference evidence="3 4" key="1">
    <citation type="submission" date="2016-10" db="EMBL/GenBank/DDBJ databases">
        <authorList>
            <person name="de Groot N.N."/>
        </authorList>
    </citation>
    <scope>NUCLEOTIDE SEQUENCE [LARGE SCALE GENOMIC DNA]</scope>
    <source>
        <strain evidence="3 4">DSM 6059</strain>
    </source>
</reference>
<dbReference type="InterPro" id="IPR027843">
    <property type="entry name" value="DUF4440"/>
</dbReference>
<dbReference type="InterPro" id="IPR032710">
    <property type="entry name" value="NTF2-like_dom_sf"/>
</dbReference>
<keyword evidence="1" id="KW-0732">Signal</keyword>
<organism evidence="3 4">
    <name type="scientific">Pseudoalteromonas denitrificans DSM 6059</name>
    <dbReference type="NCBI Taxonomy" id="1123010"/>
    <lineage>
        <taxon>Bacteria</taxon>
        <taxon>Pseudomonadati</taxon>
        <taxon>Pseudomonadota</taxon>
        <taxon>Gammaproteobacteria</taxon>
        <taxon>Alteromonadales</taxon>
        <taxon>Pseudoalteromonadaceae</taxon>
        <taxon>Pseudoalteromonas</taxon>
    </lineage>
</organism>
<dbReference type="OrthoDB" id="120856at2"/>
<keyword evidence="4" id="KW-1185">Reference proteome</keyword>
<evidence type="ECO:0000256" key="1">
    <source>
        <dbReference type="SAM" id="SignalP"/>
    </source>
</evidence>
<dbReference type="EMBL" id="FOLO01000041">
    <property type="protein sequence ID" value="SFD21153.1"/>
    <property type="molecule type" value="Genomic_DNA"/>
</dbReference>
<dbReference type="AlphaFoldDB" id="A0A1I1QPE9"/>
<dbReference type="SUPFAM" id="SSF54427">
    <property type="entry name" value="NTF2-like"/>
    <property type="match status" value="1"/>
</dbReference>
<sequence>MKKYILLAIILIMSQVSYAKTDKNDILSIMSMQQNAWNNGDIKQYMQGYWQSEQLKFIGKNGIKYGWQETLKNYIKSYPDKSSMGQLTFDILEVNVMQDTAFVLGKWSLKRKSDNPNGYYTLFWKKINNQWRIVIDHSS</sequence>
<dbReference type="Gene3D" id="3.10.450.50">
    <property type="match status" value="1"/>
</dbReference>
<evidence type="ECO:0000313" key="3">
    <source>
        <dbReference type="EMBL" id="SFD21153.1"/>
    </source>
</evidence>
<evidence type="ECO:0000259" key="2">
    <source>
        <dbReference type="Pfam" id="PF14534"/>
    </source>
</evidence>
<feature type="signal peptide" evidence="1">
    <location>
        <begin position="1"/>
        <end position="19"/>
    </location>
</feature>
<feature type="domain" description="DUF4440" evidence="2">
    <location>
        <begin position="34"/>
        <end position="133"/>
    </location>
</feature>
<dbReference type="Pfam" id="PF14534">
    <property type="entry name" value="DUF4440"/>
    <property type="match status" value="1"/>
</dbReference>
<dbReference type="RefSeq" id="WP_091988472.1">
    <property type="nucleotide sequence ID" value="NZ_FOLO01000041.1"/>
</dbReference>
<keyword evidence="3" id="KW-0413">Isomerase</keyword>
<protein>
    <submittedName>
        <fullName evidence="3">Ketosteroid isomerase homolog</fullName>
    </submittedName>
</protein>
<evidence type="ECO:0000313" key="4">
    <source>
        <dbReference type="Proteomes" id="UP000198862"/>
    </source>
</evidence>
<dbReference type="STRING" id="1123010.SAMN02745724_03878"/>
<dbReference type="Proteomes" id="UP000198862">
    <property type="component" value="Unassembled WGS sequence"/>
</dbReference>
<feature type="chain" id="PRO_5011772916" evidence="1">
    <location>
        <begin position="20"/>
        <end position="139"/>
    </location>
</feature>